<dbReference type="Pfam" id="PF06821">
    <property type="entry name" value="Ser_hydrolase"/>
    <property type="match status" value="1"/>
</dbReference>
<gene>
    <name evidence="1" type="ORF">A2785_03515</name>
</gene>
<dbReference type="InterPro" id="IPR029058">
    <property type="entry name" value="AB_hydrolase_fold"/>
</dbReference>
<dbReference type="SUPFAM" id="SSF53474">
    <property type="entry name" value="alpha/beta-Hydrolases"/>
    <property type="match status" value="1"/>
</dbReference>
<name>A0A1G1VN29_9BACT</name>
<reference evidence="1 2" key="1">
    <citation type="journal article" date="2016" name="Nat. Commun.">
        <title>Thousands of microbial genomes shed light on interconnected biogeochemical processes in an aquifer system.</title>
        <authorList>
            <person name="Anantharaman K."/>
            <person name="Brown C.T."/>
            <person name="Hug L.A."/>
            <person name="Sharon I."/>
            <person name="Castelle C.J."/>
            <person name="Probst A.J."/>
            <person name="Thomas B.C."/>
            <person name="Singh A."/>
            <person name="Wilkins M.J."/>
            <person name="Karaoz U."/>
            <person name="Brodie E.L."/>
            <person name="Williams K.H."/>
            <person name="Hubbard S.S."/>
            <person name="Banfield J.F."/>
        </authorList>
    </citation>
    <scope>NUCLEOTIDE SEQUENCE [LARGE SCALE GENOMIC DNA]</scope>
</reference>
<organism evidence="1 2">
    <name type="scientific">Candidatus Chisholmbacteria bacterium RIFCSPHIGHO2_01_FULL_49_18</name>
    <dbReference type="NCBI Taxonomy" id="1797590"/>
    <lineage>
        <taxon>Bacteria</taxon>
        <taxon>Candidatus Chisholmiibacteriota</taxon>
    </lineage>
</organism>
<proteinExistence type="predicted"/>
<dbReference type="PANTHER" id="PTHR15394">
    <property type="entry name" value="SERINE HYDROLASE RBBP9"/>
    <property type="match status" value="1"/>
</dbReference>
<dbReference type="GO" id="GO:0016787">
    <property type="term" value="F:hydrolase activity"/>
    <property type="evidence" value="ECO:0007669"/>
    <property type="project" value="InterPro"/>
</dbReference>
<dbReference type="EMBL" id="MHCI01000009">
    <property type="protein sequence ID" value="OGY16808.1"/>
    <property type="molecule type" value="Genomic_DNA"/>
</dbReference>
<evidence type="ECO:0000313" key="2">
    <source>
        <dbReference type="Proteomes" id="UP000179069"/>
    </source>
</evidence>
<dbReference type="Gene3D" id="3.40.50.1820">
    <property type="entry name" value="alpha/beta hydrolase"/>
    <property type="match status" value="1"/>
</dbReference>
<protein>
    <recommendedName>
        <fullName evidence="3">Alpha/beta hydrolase</fullName>
    </recommendedName>
</protein>
<dbReference type="Proteomes" id="UP000179069">
    <property type="component" value="Unassembled WGS sequence"/>
</dbReference>
<comment type="caution">
    <text evidence="1">The sequence shown here is derived from an EMBL/GenBank/DDBJ whole genome shotgun (WGS) entry which is preliminary data.</text>
</comment>
<evidence type="ECO:0000313" key="1">
    <source>
        <dbReference type="EMBL" id="OGY16808.1"/>
    </source>
</evidence>
<evidence type="ECO:0008006" key="3">
    <source>
        <dbReference type="Google" id="ProtNLM"/>
    </source>
</evidence>
<accession>A0A1G1VN29</accession>
<sequence length="195" mass="22815">MNSINMKNALILHGAGNDSQGNWFPWLKSKLEAKGWKVWAPDLPNTDRPNQKDWLDVIFSNEHWQFTDESIMIGHSAGATLILRILERLPKDTQIHKVILVAGTVERGTKPEYVQYKEDMVKRPFNWKKIKRSCEKFYFIHSMNDPYQCGADQGEIMHKKLGGELIIQPDQGHFNLERSPKYKRFPLILEILERR</sequence>
<dbReference type="InterPro" id="IPR010662">
    <property type="entry name" value="RBBP9/YdeN"/>
</dbReference>
<dbReference type="AlphaFoldDB" id="A0A1G1VN29"/>
<dbReference type="PANTHER" id="PTHR15394:SF3">
    <property type="entry name" value="SERINE HYDROLASE RBBP9"/>
    <property type="match status" value="1"/>
</dbReference>